<dbReference type="PATRIC" id="fig|253.9.peg.2635"/>
<organism evidence="1 2">
    <name type="scientific">Chryseobacterium indologenes</name>
    <name type="common">Flavobacterium indologenes</name>
    <dbReference type="NCBI Taxonomy" id="253"/>
    <lineage>
        <taxon>Bacteria</taxon>
        <taxon>Pseudomonadati</taxon>
        <taxon>Bacteroidota</taxon>
        <taxon>Flavobacteriia</taxon>
        <taxon>Flavobacteriales</taxon>
        <taxon>Weeksellaceae</taxon>
        <taxon>Chryseobacterium group</taxon>
        <taxon>Chryseobacterium</taxon>
    </lineage>
</organism>
<dbReference type="AlphaFoldDB" id="A0A0N1KRD8"/>
<evidence type="ECO:0008006" key="3">
    <source>
        <dbReference type="Google" id="ProtNLM"/>
    </source>
</evidence>
<proteinExistence type="predicted"/>
<reference evidence="1 2" key="1">
    <citation type="journal article" date="2015" name="Genom Data">
        <title>Draft genome sequence of a multidrug-resistant Chryseobacterium indologenes isolate from Malaysia.</title>
        <authorList>
            <person name="Yu C.Y."/>
            <person name="Ang G.Y."/>
            <person name="Cheng H.J."/>
            <person name="Cheong Y.M."/>
            <person name="Yin W.F."/>
            <person name="Chan K.G."/>
        </authorList>
    </citation>
    <scope>NUCLEOTIDE SEQUENCE [LARGE SCALE GENOMIC DNA]</scope>
    <source>
        <strain evidence="1 2">CI_885</strain>
    </source>
</reference>
<protein>
    <recommendedName>
        <fullName evidence="3">HEAT repeat domain-containing protein</fullName>
    </recommendedName>
</protein>
<comment type="caution">
    <text evidence="1">The sequence shown here is derived from an EMBL/GenBank/DDBJ whole genome shotgun (WGS) entry which is preliminary data.</text>
</comment>
<accession>A0A0N1KRD8</accession>
<sequence length="204" mass="24137">MSEFPKILSDKTVHERHIDFRKALFDLNPENISPEHTDILTGIYMTTKQIDYRNKILRLLYDFSTPELRSFFETAYKKERYLDMKIYALRGLVQFSAEKDIEKLVTKLKVSLTKREETTPYNYQEYELLRGKNALPYLVDKYGYTCFQELLTQVNVQYGRMPDEFKGHFTTDENGGFVPLRTPAESSKLINSFFDRLKGKSYFL</sequence>
<reference evidence="2" key="2">
    <citation type="submission" date="2015-09" db="EMBL/GenBank/DDBJ databases">
        <title>Draft genome sequence of a multidrug-resistant Chryseobacterium indologenes isolate from Malaysia.</title>
        <authorList>
            <person name="Yu C.Y."/>
            <person name="Ang G.Y."/>
            <person name="Chan K.-G."/>
        </authorList>
    </citation>
    <scope>NUCLEOTIDE SEQUENCE [LARGE SCALE GENOMIC DNA]</scope>
    <source>
        <strain evidence="2">CI_885</strain>
    </source>
</reference>
<dbReference type="Proteomes" id="UP000037953">
    <property type="component" value="Unassembled WGS sequence"/>
</dbReference>
<dbReference type="EMBL" id="LJOD01000021">
    <property type="protein sequence ID" value="KPE49215.1"/>
    <property type="molecule type" value="Genomic_DNA"/>
</dbReference>
<evidence type="ECO:0000313" key="1">
    <source>
        <dbReference type="EMBL" id="KPE49215.1"/>
    </source>
</evidence>
<evidence type="ECO:0000313" key="2">
    <source>
        <dbReference type="Proteomes" id="UP000037953"/>
    </source>
</evidence>
<name>A0A0N1KRD8_CHRID</name>
<dbReference type="RefSeq" id="WP_206542268.1">
    <property type="nucleotide sequence ID" value="NZ_LJOD01000021.1"/>
</dbReference>
<gene>
    <name evidence="1" type="ORF">AOB46_21140</name>
</gene>